<protein>
    <submittedName>
        <fullName evidence="3">Uncharacterized protein</fullName>
    </submittedName>
</protein>
<dbReference type="PROSITE" id="PS51318">
    <property type="entry name" value="TAT"/>
    <property type="match status" value="1"/>
</dbReference>
<dbReference type="InterPro" id="IPR006311">
    <property type="entry name" value="TAT_signal"/>
</dbReference>
<accession>A0AAE3ICX7</accession>
<feature type="compositionally biased region" description="Basic and acidic residues" evidence="1">
    <location>
        <begin position="652"/>
        <end position="677"/>
    </location>
</feature>
<evidence type="ECO:0000256" key="1">
    <source>
        <dbReference type="SAM" id="MobiDB-lite"/>
    </source>
</evidence>
<evidence type="ECO:0000313" key="5">
    <source>
        <dbReference type="Proteomes" id="UP001209746"/>
    </source>
</evidence>
<gene>
    <name evidence="3" type="ORF">OB914_15070</name>
    <name evidence="2" type="ORF">OB916_14120</name>
</gene>
<comment type="caution">
    <text evidence="3">The sequence shown here is derived from an EMBL/GenBank/DDBJ whole genome shotgun (WGS) entry which is preliminary data.</text>
</comment>
<dbReference type="AlphaFoldDB" id="A0AAE3ICX7"/>
<name>A0AAE3ICX7_9EURY</name>
<dbReference type="EMBL" id="JAOPKD010000023">
    <property type="protein sequence ID" value="MCU4728275.1"/>
    <property type="molecule type" value="Genomic_DNA"/>
</dbReference>
<dbReference type="Proteomes" id="UP001209746">
    <property type="component" value="Unassembled WGS sequence"/>
</dbReference>
<dbReference type="Proteomes" id="UP001208186">
    <property type="component" value="Unassembled WGS sequence"/>
</dbReference>
<evidence type="ECO:0000313" key="2">
    <source>
        <dbReference type="EMBL" id="MCU4719184.1"/>
    </source>
</evidence>
<dbReference type="RefSeq" id="WP_315909934.1">
    <property type="nucleotide sequence ID" value="NZ_JAOPKC010000022.1"/>
</dbReference>
<dbReference type="EMBL" id="JAOPKC010000022">
    <property type="protein sequence ID" value="MCU4719184.1"/>
    <property type="molecule type" value="Genomic_DNA"/>
</dbReference>
<reference evidence="3" key="1">
    <citation type="submission" date="2023-02" db="EMBL/GenBank/DDBJ databases">
        <title>Enrichment on poylsaccharides allowed isolation of novel metabolic and taxonomic groups of Haloarchaea.</title>
        <authorList>
            <person name="Sorokin D.Y."/>
            <person name="Elcheninov A.G."/>
            <person name="Khizhniak T.V."/>
            <person name="Kolganova T.V."/>
            <person name="Kublanov I.V."/>
        </authorList>
    </citation>
    <scope>NUCLEOTIDE SEQUENCE</scope>
    <source>
        <strain evidence="2 4">HArc-curdl5-1</strain>
        <strain evidence="3">HArc-curdl7</strain>
    </source>
</reference>
<feature type="region of interest" description="Disordered" evidence="1">
    <location>
        <begin position="652"/>
        <end position="686"/>
    </location>
</feature>
<evidence type="ECO:0000313" key="3">
    <source>
        <dbReference type="EMBL" id="MCU4728275.1"/>
    </source>
</evidence>
<proteinExistence type="predicted"/>
<organism evidence="3 5">
    <name type="scientific">Halapricum hydrolyticum</name>
    <dbReference type="NCBI Taxonomy" id="2979991"/>
    <lineage>
        <taxon>Archaea</taxon>
        <taxon>Methanobacteriati</taxon>
        <taxon>Methanobacteriota</taxon>
        <taxon>Stenosarchaea group</taxon>
        <taxon>Halobacteria</taxon>
        <taxon>Halobacteriales</taxon>
        <taxon>Haloarculaceae</taxon>
        <taxon>Halapricum</taxon>
    </lineage>
</organism>
<keyword evidence="4" id="KW-1185">Reference proteome</keyword>
<sequence length="686" mass="74343">MSGDTIPTLDRRTVLGGVASAGIASIAGCSLLESDADGPSTEVDGERARSLAEEFAPTIYFDRNERWFPTDPRAYESERDGRTVVGGFDAFEGYVQDGTDDDPPDPAVFYHAIEYEESPLAVVQYWMYSAFDQFTTNFHWHDWELLQVFVDTDTGEPQLYVASSHSRSVPNNEFLDPDTRPRVLSELGSHSSGLSVNEDEQHFQRFPLGDDIADVTNSVIEKLEDVATIPFAYGLPRDEGFALPYVVPELDGAPVYEHERLPNVEPSDLVSGALTVRSFEDLQSPPSDLPRRETGLRFEYQGRESETADVDYDLRPSADLEHIAAFTGPQLSFEFAIPDFAEDAIAGHITTTGVPWDGSRYDDPASDISESRHRQALSDRYDAIGAPSEVDQVIARVTNAVSSEEAPDGEGLVTVDSPLEVFALFESEPEAVPTFRGIVALQGVPDGDHTLTVNGAGVAPHSESVTVSGDGETTIAGVDGEIPLVARENATKLEVDPDGTDRDLTALAVEDDFAGKLYGAPLSGPDAVYVHRGGAFTTEVRDADDEVGAFRVNPDQEDRVRIERPDTGTRPLARYVADVAEETRAQVAALENEPGEGSGSENAVTGLATALGAVAEAADRAAERAAAGDRSGAQQRLDAVATRLERVRARLSEARDDLPSEVARAVDRRLEQTDRRSAQARQAKKL</sequence>
<evidence type="ECO:0000313" key="4">
    <source>
        <dbReference type="Proteomes" id="UP001208186"/>
    </source>
</evidence>